<keyword evidence="5" id="KW-1133">Transmembrane helix</keyword>
<keyword evidence="5" id="KW-0812">Transmembrane</keyword>
<keyword evidence="2" id="KW-0328">Glycosyltransferase</keyword>
<dbReference type="Proteomes" id="UP001202328">
    <property type="component" value="Unassembled WGS sequence"/>
</dbReference>
<dbReference type="EMBL" id="JAJJMB010005871">
    <property type="protein sequence ID" value="KAI3936819.1"/>
    <property type="molecule type" value="Genomic_DNA"/>
</dbReference>
<evidence type="ECO:0000256" key="4">
    <source>
        <dbReference type="ARBA" id="ARBA00023180"/>
    </source>
</evidence>
<keyword evidence="8" id="KW-1185">Reference proteome</keyword>
<dbReference type="GO" id="GO:0000139">
    <property type="term" value="C:Golgi membrane"/>
    <property type="evidence" value="ECO:0007669"/>
    <property type="project" value="UniProtKB-SubCell"/>
</dbReference>
<feature type="transmembrane region" description="Helical" evidence="5">
    <location>
        <begin position="20"/>
        <end position="39"/>
    </location>
</feature>
<organism evidence="7 8">
    <name type="scientific">Papaver atlanticum</name>
    <dbReference type="NCBI Taxonomy" id="357466"/>
    <lineage>
        <taxon>Eukaryota</taxon>
        <taxon>Viridiplantae</taxon>
        <taxon>Streptophyta</taxon>
        <taxon>Embryophyta</taxon>
        <taxon>Tracheophyta</taxon>
        <taxon>Spermatophyta</taxon>
        <taxon>Magnoliopsida</taxon>
        <taxon>Ranunculales</taxon>
        <taxon>Papaveraceae</taxon>
        <taxon>Papaveroideae</taxon>
        <taxon>Papaver</taxon>
    </lineage>
</organism>
<name>A0AAD4T4F8_9MAGN</name>
<dbReference type="AlphaFoldDB" id="A0AAD4T4F8"/>
<evidence type="ECO:0000256" key="5">
    <source>
        <dbReference type="SAM" id="Phobius"/>
    </source>
</evidence>
<evidence type="ECO:0000313" key="8">
    <source>
        <dbReference type="Proteomes" id="UP001202328"/>
    </source>
</evidence>
<accession>A0AAD4T4F8</accession>
<reference evidence="7" key="1">
    <citation type="submission" date="2022-04" db="EMBL/GenBank/DDBJ databases">
        <title>A functionally conserved STORR gene fusion in Papaver species that diverged 16.8 million years ago.</title>
        <authorList>
            <person name="Catania T."/>
        </authorList>
    </citation>
    <scope>NUCLEOTIDE SEQUENCE</scope>
    <source>
        <strain evidence="7">S-188037</strain>
    </source>
</reference>
<evidence type="ECO:0000259" key="6">
    <source>
        <dbReference type="Pfam" id="PF04577"/>
    </source>
</evidence>
<dbReference type="PANTHER" id="PTHR20961:SF5">
    <property type="entry name" value="GLYCOSYLTRANSFERASE-RELATED"/>
    <property type="match status" value="1"/>
</dbReference>
<dbReference type="PANTHER" id="PTHR20961">
    <property type="entry name" value="GLYCOSYLTRANSFERASE"/>
    <property type="match status" value="1"/>
</dbReference>
<evidence type="ECO:0000256" key="1">
    <source>
        <dbReference type="ARBA" id="ARBA00004323"/>
    </source>
</evidence>
<feature type="domain" description="Glycosyltransferase 61 catalytic" evidence="6">
    <location>
        <begin position="279"/>
        <end position="384"/>
    </location>
</feature>
<dbReference type="InterPro" id="IPR049625">
    <property type="entry name" value="Glyco_transf_61_cat"/>
</dbReference>
<dbReference type="InterPro" id="IPR007657">
    <property type="entry name" value="Glycosyltransferase_61"/>
</dbReference>
<dbReference type="GO" id="GO:0016763">
    <property type="term" value="F:pentosyltransferase activity"/>
    <property type="evidence" value="ECO:0007669"/>
    <property type="project" value="UniProtKB-ARBA"/>
</dbReference>
<keyword evidence="4" id="KW-0325">Glycoprotein</keyword>
<keyword evidence="3" id="KW-0808">Transferase</keyword>
<gene>
    <name evidence="7" type="ORF">MKW98_021681</name>
</gene>
<comment type="caution">
    <text evidence="7">The sequence shown here is derived from an EMBL/GenBank/DDBJ whole genome shotgun (WGS) entry which is preliminary data.</text>
</comment>
<keyword evidence="5" id="KW-0472">Membrane</keyword>
<protein>
    <recommendedName>
        <fullName evidence="6">Glycosyltransferase 61 catalytic domain-containing protein</fullName>
    </recommendedName>
</protein>
<evidence type="ECO:0000256" key="3">
    <source>
        <dbReference type="ARBA" id="ARBA00022679"/>
    </source>
</evidence>
<evidence type="ECO:0000256" key="2">
    <source>
        <dbReference type="ARBA" id="ARBA00022676"/>
    </source>
</evidence>
<sequence length="478" mass="54300">MEEYNAILAKSFTRKEQKKLRYGALLAFCVFLLTCFTVFKPSFTHPPILNLRSSIYGARPRMLQIDENIISRNPRQIFSTKVKLQAETRRPACNVLEPRSDYCDIQGDIRIHGKLSTISFASPQNGNIAGLNESWRIRPYARKGDKAAMTSITELSVKSFVGNDRTINSVCSYSHGVPAIIFSLGGYAGNQFHDFSDILVPLFITSYQFHQQVQFLVKDFKPYWISKYMPILKQLSKYPIINMDNENNVHCYGRVIVGLKHHKEFGVDPFKSPKGYSVRDFTQFLRKAYSLNRTTAITINEGQNATKKPRLLIVSRKGTRKFTNEEEIAKMATSMGYEVVVAEPGVTMTPSEFAHIVNSCDVMMGVHGAGLTNLAFLPTNAVVIQIIPLGGLEWLSRHDFGEPAVEMKLRYLEYKIREEESSLIEVYPRNHVVFRDPTSFSKLGWEAVKSVYLEKQNVKLDVASFRVTLVEALKLLHS</sequence>
<evidence type="ECO:0000313" key="7">
    <source>
        <dbReference type="EMBL" id="KAI3936819.1"/>
    </source>
</evidence>
<comment type="subcellular location">
    <subcellularLocation>
        <location evidence="1">Golgi apparatus membrane</location>
        <topology evidence="1">Single-pass type II membrane protein</topology>
    </subcellularLocation>
</comment>
<dbReference type="Pfam" id="PF04577">
    <property type="entry name" value="Glyco_transf_61"/>
    <property type="match status" value="1"/>
</dbReference>
<proteinExistence type="predicted"/>